<comment type="similarity">
    <text evidence="16">Belongs to the transpeptidase family. FtsI subfamily.</text>
</comment>
<keyword evidence="7 16" id="KW-0812">Transmembrane</keyword>
<protein>
    <recommendedName>
        <fullName evidence="16">Peptidoglycan D,D-transpeptidase FtsI</fullName>
        <ecNumber evidence="16">3.4.16.4</ecNumber>
    </recommendedName>
    <alternativeName>
        <fullName evidence="16">Penicillin-binding protein 3</fullName>
        <shortName evidence="16">PBP-3</shortName>
    </alternativeName>
</protein>
<evidence type="ECO:0000256" key="7">
    <source>
        <dbReference type="ARBA" id="ARBA00022692"/>
    </source>
</evidence>
<dbReference type="GO" id="GO:0043093">
    <property type="term" value="P:FtsZ-dependent cytokinesis"/>
    <property type="evidence" value="ECO:0007669"/>
    <property type="project" value="UniProtKB-UniRule"/>
</dbReference>
<dbReference type="PANTHER" id="PTHR30627:SF1">
    <property type="entry name" value="PEPTIDOGLYCAN D,D-TRANSPEPTIDASE FTSI"/>
    <property type="match status" value="1"/>
</dbReference>
<dbReference type="RefSeq" id="WP_046968249.1">
    <property type="nucleotide sequence ID" value="NZ_CP017480.1"/>
</dbReference>
<dbReference type="InterPro" id="IPR001460">
    <property type="entry name" value="PCN-bd_Tpept"/>
</dbReference>
<evidence type="ECO:0000256" key="12">
    <source>
        <dbReference type="ARBA" id="ARBA00023136"/>
    </source>
</evidence>
<keyword evidence="15 16" id="KW-0961">Cell wall biogenesis/degradation</keyword>
<dbReference type="Gene3D" id="3.30.450.330">
    <property type="match status" value="1"/>
</dbReference>
<dbReference type="GO" id="GO:0009252">
    <property type="term" value="P:peptidoglycan biosynthetic process"/>
    <property type="evidence" value="ECO:0007669"/>
    <property type="project" value="UniProtKB-UniRule"/>
</dbReference>
<evidence type="ECO:0000256" key="5">
    <source>
        <dbReference type="ARBA" id="ARBA00022645"/>
    </source>
</evidence>
<sequence length="602" mass="64834">MKARYGKPVVPSRRRGQGPSPRKRMTVVVALLCVCASGLVVRAFDLQVVRKQFYQDQGDARFLREMPIAVSRGTIFDRNGEPLAVSTPVASIWANPPEVLENEDRIPELAKALHVDADDLKQKIAARADKEFMYIARQMRPEDAQAIVDLKIPGISSQREYRRYYPSGAVNSHILGFTNIDDHGQEGLELAYDEWLSGKPGAKRVIRDRMGHVVEDVELVREPQPGRDLTLSIDRRIQYLAYSALKDALDKNKADSGSIVVMDVHTGEVLGMANLPTFNPNAVRGSTPNDRRNRALTDVVEPGSTMKAFTMAAALTSGKYTPTSPMIETSPGTWMMGGHPVRDTHNWGTLTPTGVITKSSNVGAAKIAMTLDTDFLYNMWKSFGIGSNTGSGFPGEAAGYLPVSRTWKPIEKSRMAYGYNLSVTPLQLATGYAAIANGGALRSPTFIKGADNPANQIITPDVAHELVRMLETVLQPGGTGFGFASVANYSVAGKTGTSHKFSVGGYYAKNYISLFVGMIPASAPRLVTVVVINDPQGGHYYGGSVAGPAFAQVMQGAVRLLDIPPDNVGRWYVGGPSVGGLIGSSNAPPPPADDSAAEEVVP</sequence>
<dbReference type="KEGG" id="lrz:BJI69_03725"/>
<dbReference type="GO" id="GO:0071555">
    <property type="term" value="P:cell wall organization"/>
    <property type="evidence" value="ECO:0007669"/>
    <property type="project" value="UniProtKB-KW"/>
</dbReference>
<evidence type="ECO:0000313" key="18">
    <source>
        <dbReference type="EMBL" id="APG03101.1"/>
    </source>
</evidence>
<dbReference type="EMBL" id="CP017480">
    <property type="protein sequence ID" value="APG03101.1"/>
    <property type="molecule type" value="Genomic_DNA"/>
</dbReference>
<dbReference type="GO" id="GO:0000917">
    <property type="term" value="P:division septum assembly"/>
    <property type="evidence" value="ECO:0007669"/>
    <property type="project" value="UniProtKB-KW"/>
</dbReference>
<keyword evidence="12 16" id="KW-0472">Membrane</keyword>
<dbReference type="GO" id="GO:0006508">
    <property type="term" value="P:proteolysis"/>
    <property type="evidence" value="ECO:0007669"/>
    <property type="project" value="UniProtKB-KW"/>
</dbReference>
<keyword evidence="9 16" id="KW-0133">Cell shape</keyword>
<evidence type="ECO:0000256" key="1">
    <source>
        <dbReference type="ARBA" id="ARBA00004370"/>
    </source>
</evidence>
<evidence type="ECO:0000256" key="10">
    <source>
        <dbReference type="ARBA" id="ARBA00022984"/>
    </source>
</evidence>
<evidence type="ECO:0000256" key="16">
    <source>
        <dbReference type="HAMAP-Rule" id="MF_02080"/>
    </source>
</evidence>
<evidence type="ECO:0000313" key="19">
    <source>
        <dbReference type="Proteomes" id="UP000182987"/>
    </source>
</evidence>
<evidence type="ECO:0000256" key="6">
    <source>
        <dbReference type="ARBA" id="ARBA00022670"/>
    </source>
</evidence>
<dbReference type="Pfam" id="PF00905">
    <property type="entry name" value="Transpeptidase"/>
    <property type="match status" value="1"/>
</dbReference>
<dbReference type="Gene3D" id="3.40.710.10">
    <property type="entry name" value="DD-peptidase/beta-lactamase superfamily"/>
    <property type="match status" value="1"/>
</dbReference>
<dbReference type="SUPFAM" id="SSF56601">
    <property type="entry name" value="beta-lactamase/transpeptidase-like"/>
    <property type="match status" value="1"/>
</dbReference>
<dbReference type="GO" id="GO:0005886">
    <property type="term" value="C:plasma membrane"/>
    <property type="evidence" value="ECO:0007669"/>
    <property type="project" value="UniProtKB-UniRule"/>
</dbReference>
<dbReference type="GO" id="GO:0008658">
    <property type="term" value="F:penicillin binding"/>
    <property type="evidence" value="ECO:0007669"/>
    <property type="project" value="InterPro"/>
</dbReference>
<proteinExistence type="inferred from homology"/>
<dbReference type="Pfam" id="PF03717">
    <property type="entry name" value="PBP_dimer"/>
    <property type="match status" value="1"/>
</dbReference>
<feature type="region of interest" description="Disordered" evidence="17">
    <location>
        <begin position="583"/>
        <end position="602"/>
    </location>
</feature>
<evidence type="ECO:0000256" key="9">
    <source>
        <dbReference type="ARBA" id="ARBA00022960"/>
    </source>
</evidence>
<dbReference type="STRING" id="1440763.BJI69_03725"/>
<evidence type="ECO:0000256" key="13">
    <source>
        <dbReference type="ARBA" id="ARBA00023210"/>
    </source>
</evidence>
<dbReference type="InterPro" id="IPR012338">
    <property type="entry name" value="Beta-lactam/transpept-like"/>
</dbReference>
<keyword evidence="6 16" id="KW-0645">Protease</keyword>
<evidence type="ECO:0000256" key="14">
    <source>
        <dbReference type="ARBA" id="ARBA00023306"/>
    </source>
</evidence>
<keyword evidence="5 16" id="KW-0121">Carboxypeptidase</keyword>
<reference evidence="19" key="1">
    <citation type="submission" date="2016-09" db="EMBL/GenBank/DDBJ databases">
        <authorList>
            <person name="Lysoe E."/>
        </authorList>
    </citation>
    <scope>NUCLEOTIDE SEQUENCE [LARGE SCALE GENOMIC DNA]</scope>
    <source>
        <strain evidence="19">LJ96T</strain>
    </source>
</reference>
<evidence type="ECO:0000256" key="11">
    <source>
        <dbReference type="ARBA" id="ARBA00022989"/>
    </source>
</evidence>
<dbReference type="Gene3D" id="3.90.1310.10">
    <property type="entry name" value="Penicillin-binding protein 2a (Domain 2)"/>
    <property type="match status" value="1"/>
</dbReference>
<comment type="catalytic activity">
    <reaction evidence="16">
        <text>Preferential cleavage: (Ac)2-L-Lys-D-Ala-|-D-Ala. Also transpeptidation of peptidyl-alanyl moieties that are N-acyl substituents of D-alanine.</text>
        <dbReference type="EC" id="3.4.16.4"/>
    </reaction>
</comment>
<name>A0A0G9HAL1_9GAMM</name>
<dbReference type="PATRIC" id="fig|1440763.5.peg.2617"/>
<keyword evidence="4 16" id="KW-0132">Cell division</keyword>
<evidence type="ECO:0000256" key="2">
    <source>
        <dbReference type="ARBA" id="ARBA00022475"/>
    </source>
</evidence>
<keyword evidence="11 16" id="KW-1133">Transmembrane helix</keyword>
<dbReference type="GO" id="GO:0009002">
    <property type="term" value="F:serine-type D-Ala-D-Ala carboxypeptidase activity"/>
    <property type="evidence" value="ECO:0007669"/>
    <property type="project" value="UniProtKB-UniRule"/>
</dbReference>
<feature type="compositionally biased region" description="Basic residues" evidence="17">
    <location>
        <begin position="12"/>
        <end position="21"/>
    </location>
</feature>
<evidence type="ECO:0000256" key="8">
    <source>
        <dbReference type="ARBA" id="ARBA00022801"/>
    </source>
</evidence>
<dbReference type="UniPathway" id="UPA00219"/>
<dbReference type="EC" id="3.4.16.4" evidence="16"/>
<evidence type="ECO:0000256" key="3">
    <source>
        <dbReference type="ARBA" id="ARBA00022519"/>
    </source>
</evidence>
<evidence type="ECO:0000256" key="17">
    <source>
        <dbReference type="SAM" id="MobiDB-lite"/>
    </source>
</evidence>
<gene>
    <name evidence="16" type="primary">ftsI</name>
    <name evidence="18" type="ORF">BJI69_03725</name>
</gene>
<comment type="subcellular location">
    <subcellularLocation>
        <location evidence="1">Membrane</location>
    </subcellularLocation>
</comment>
<dbReference type="InterPro" id="IPR037532">
    <property type="entry name" value="FtsI_transpept"/>
</dbReference>
<keyword evidence="3 16" id="KW-0997">Cell inner membrane</keyword>
<dbReference type="InterPro" id="IPR036138">
    <property type="entry name" value="PBP_dimer_sf"/>
</dbReference>
<keyword evidence="10 16" id="KW-0573">Peptidoglycan synthesis</keyword>
<dbReference type="GO" id="GO:0008360">
    <property type="term" value="P:regulation of cell shape"/>
    <property type="evidence" value="ECO:0007669"/>
    <property type="project" value="UniProtKB-KW"/>
</dbReference>
<keyword evidence="13 16" id="KW-0717">Septation</keyword>
<comment type="function">
    <text evidence="16">Catalyzes cross-linking of the peptidoglycan cell wall at the division septum.</text>
</comment>
<feature type="active site" description="Acyl-ester intermediate" evidence="16">
    <location>
        <position position="304"/>
    </location>
</feature>
<dbReference type="InterPro" id="IPR005311">
    <property type="entry name" value="PBP_dimer"/>
</dbReference>
<dbReference type="HAMAP" id="MF_02080">
    <property type="entry name" value="FtsI_transpept"/>
    <property type="match status" value="1"/>
</dbReference>
<dbReference type="InterPro" id="IPR050515">
    <property type="entry name" value="Beta-lactam/transpept"/>
</dbReference>
<organism evidence="18 19">
    <name type="scientific">Luteibacter rhizovicinus DSM 16549</name>
    <dbReference type="NCBI Taxonomy" id="1440763"/>
    <lineage>
        <taxon>Bacteria</taxon>
        <taxon>Pseudomonadati</taxon>
        <taxon>Pseudomonadota</taxon>
        <taxon>Gammaproteobacteria</taxon>
        <taxon>Lysobacterales</taxon>
        <taxon>Rhodanobacteraceae</taxon>
        <taxon>Luteibacter</taxon>
    </lineage>
</organism>
<keyword evidence="8 16" id="KW-0378">Hydrolase</keyword>
<comment type="pathway">
    <text evidence="16">Cell wall biogenesis; peptidoglycan biosynthesis.</text>
</comment>
<keyword evidence="14 16" id="KW-0131">Cell cycle</keyword>
<dbReference type="GO" id="GO:0008955">
    <property type="term" value="F:peptidoglycan glycosyltransferase activity"/>
    <property type="evidence" value="ECO:0007669"/>
    <property type="project" value="InterPro"/>
</dbReference>
<keyword evidence="2 16" id="KW-1003">Cell membrane</keyword>
<accession>A0A0G9HAL1</accession>
<evidence type="ECO:0000256" key="15">
    <source>
        <dbReference type="ARBA" id="ARBA00023316"/>
    </source>
</evidence>
<keyword evidence="19" id="KW-1185">Reference proteome</keyword>
<dbReference type="Proteomes" id="UP000182987">
    <property type="component" value="Chromosome"/>
</dbReference>
<evidence type="ECO:0000256" key="4">
    <source>
        <dbReference type="ARBA" id="ARBA00022618"/>
    </source>
</evidence>
<dbReference type="SUPFAM" id="SSF56519">
    <property type="entry name" value="Penicillin binding protein dimerisation domain"/>
    <property type="match status" value="1"/>
</dbReference>
<feature type="region of interest" description="Disordered" evidence="17">
    <location>
        <begin position="1"/>
        <end position="21"/>
    </location>
</feature>
<dbReference type="AlphaFoldDB" id="A0A0G9HAL1"/>
<dbReference type="PANTHER" id="PTHR30627">
    <property type="entry name" value="PEPTIDOGLYCAN D,D-TRANSPEPTIDASE"/>
    <property type="match status" value="1"/>
</dbReference>